<reference evidence="2" key="2">
    <citation type="journal article" date="2023" name="Science">
        <title>Genomic signatures of disease resistance in endangered staghorn corals.</title>
        <authorList>
            <person name="Vollmer S.V."/>
            <person name="Selwyn J.D."/>
            <person name="Despard B.A."/>
            <person name="Roesel C.L."/>
        </authorList>
    </citation>
    <scope>NUCLEOTIDE SEQUENCE</scope>
    <source>
        <strain evidence="2">K2</strain>
    </source>
</reference>
<reference evidence="2" key="1">
    <citation type="journal article" date="2023" name="G3 (Bethesda)">
        <title>Whole genome assembly and annotation of the endangered Caribbean coral Acropora cervicornis.</title>
        <authorList>
            <person name="Selwyn J.D."/>
            <person name="Vollmer S.V."/>
        </authorList>
    </citation>
    <scope>NUCLEOTIDE SEQUENCE</scope>
    <source>
        <strain evidence="2">K2</strain>
    </source>
</reference>
<accession>A0AAD9UY40</accession>
<evidence type="ECO:0000256" key="1">
    <source>
        <dbReference type="SAM" id="MobiDB-lite"/>
    </source>
</evidence>
<evidence type="ECO:0000313" key="3">
    <source>
        <dbReference type="Proteomes" id="UP001249851"/>
    </source>
</evidence>
<feature type="region of interest" description="Disordered" evidence="1">
    <location>
        <begin position="1"/>
        <end position="30"/>
    </location>
</feature>
<feature type="compositionally biased region" description="Polar residues" evidence="1">
    <location>
        <begin position="11"/>
        <end position="25"/>
    </location>
</feature>
<organism evidence="2 3">
    <name type="scientific">Acropora cervicornis</name>
    <name type="common">Staghorn coral</name>
    <dbReference type="NCBI Taxonomy" id="6130"/>
    <lineage>
        <taxon>Eukaryota</taxon>
        <taxon>Metazoa</taxon>
        <taxon>Cnidaria</taxon>
        <taxon>Anthozoa</taxon>
        <taxon>Hexacorallia</taxon>
        <taxon>Scleractinia</taxon>
        <taxon>Astrocoeniina</taxon>
        <taxon>Acroporidae</taxon>
        <taxon>Acropora</taxon>
    </lineage>
</organism>
<gene>
    <name evidence="2" type="ORF">P5673_024237</name>
</gene>
<dbReference type="Proteomes" id="UP001249851">
    <property type="component" value="Unassembled WGS sequence"/>
</dbReference>
<proteinExistence type="predicted"/>
<sequence length="69" mass="7763">MAQNPRDPYSRASSTHSLSTASDAQEQGWDRQYPARIGTYMYKPGIDGFSKCVHHLQDEQVPNLVCCFA</sequence>
<protein>
    <submittedName>
        <fullName evidence="2">Uncharacterized protein</fullName>
    </submittedName>
</protein>
<dbReference type="EMBL" id="JARQWQ010000071">
    <property type="protein sequence ID" value="KAK2554238.1"/>
    <property type="molecule type" value="Genomic_DNA"/>
</dbReference>
<comment type="caution">
    <text evidence="2">The sequence shown here is derived from an EMBL/GenBank/DDBJ whole genome shotgun (WGS) entry which is preliminary data.</text>
</comment>
<keyword evidence="3" id="KW-1185">Reference proteome</keyword>
<evidence type="ECO:0000313" key="2">
    <source>
        <dbReference type="EMBL" id="KAK2554238.1"/>
    </source>
</evidence>
<dbReference type="AlphaFoldDB" id="A0AAD9UY40"/>
<name>A0AAD9UY40_ACRCE</name>